<accession>A0A645FG12</accession>
<gene>
    <name evidence="1" type="ORF">SDC9_159605</name>
</gene>
<dbReference type="Gene3D" id="1.20.5.2950">
    <property type="match status" value="1"/>
</dbReference>
<dbReference type="EMBL" id="VSSQ01058616">
    <property type="protein sequence ID" value="MPN12289.1"/>
    <property type="molecule type" value="Genomic_DNA"/>
</dbReference>
<proteinExistence type="predicted"/>
<protein>
    <recommendedName>
        <fullName evidence="2">V-type ATP synthase subunit H</fullName>
    </recommendedName>
</protein>
<dbReference type="AlphaFoldDB" id="A0A645FG12"/>
<reference evidence="1" key="1">
    <citation type="submission" date="2019-08" db="EMBL/GenBank/DDBJ databases">
        <authorList>
            <person name="Kucharzyk K."/>
            <person name="Murdoch R.W."/>
            <person name="Higgins S."/>
            <person name="Loffler F."/>
        </authorList>
    </citation>
    <scope>NUCLEOTIDE SEQUENCE</scope>
</reference>
<sequence length="115" mass="12881">MGTLQEVLAVLLGAESEAKRIVEDSKNESDGFLRTAQEKFAMERANQMASAREQAKGLMETALNSARTEAEQIAVLGKEERTRMQKRFEENAEPVIDSMVSEIAERYISKTKRGN</sequence>
<comment type="caution">
    <text evidence="1">The sequence shown here is derived from an EMBL/GenBank/DDBJ whole genome shotgun (WGS) entry which is preliminary data.</text>
</comment>
<name>A0A645FG12_9ZZZZ</name>
<evidence type="ECO:0000313" key="1">
    <source>
        <dbReference type="EMBL" id="MPN12289.1"/>
    </source>
</evidence>
<evidence type="ECO:0008006" key="2">
    <source>
        <dbReference type="Google" id="ProtNLM"/>
    </source>
</evidence>
<organism evidence="1">
    <name type="scientific">bioreactor metagenome</name>
    <dbReference type="NCBI Taxonomy" id="1076179"/>
    <lineage>
        <taxon>unclassified sequences</taxon>
        <taxon>metagenomes</taxon>
        <taxon>ecological metagenomes</taxon>
    </lineage>
</organism>